<keyword evidence="6 7" id="KW-0472">Membrane</keyword>
<dbReference type="InterPro" id="IPR051907">
    <property type="entry name" value="DoxX-like_oxidoreductase"/>
</dbReference>
<accession>A0A5C6QGD4</accession>
<evidence type="ECO:0000256" key="7">
    <source>
        <dbReference type="SAM" id="Phobius"/>
    </source>
</evidence>
<name>A0A5C6QGD4_9GAMM</name>
<dbReference type="PANTHER" id="PTHR33452:SF1">
    <property type="entry name" value="INNER MEMBRANE PROTEIN YPHA-RELATED"/>
    <property type="match status" value="1"/>
</dbReference>
<keyword evidence="9" id="KW-1185">Reference proteome</keyword>
<dbReference type="OrthoDB" id="121744at2"/>
<sequence>MHTLKNLLLSLSHFYRNVAGKISLLEPVALLAARFYVGWAFFSSGLTKLRDWESTLLLFEYEYQVPVLPFELAAYLGTAAEIVLPLLLMAGLASRFSALGLFFVNIVAVISLEEIAPVAYAEHVLWGVLLAQVVIFNGGRLALDRLVEIQLFNAKN</sequence>
<dbReference type="EMBL" id="VOLT01000005">
    <property type="protein sequence ID" value="TWX67919.1"/>
    <property type="molecule type" value="Genomic_DNA"/>
</dbReference>
<evidence type="ECO:0000256" key="6">
    <source>
        <dbReference type="ARBA" id="ARBA00023136"/>
    </source>
</evidence>
<proteinExistence type="inferred from homology"/>
<dbReference type="GO" id="GO:0005886">
    <property type="term" value="C:plasma membrane"/>
    <property type="evidence" value="ECO:0007669"/>
    <property type="project" value="UniProtKB-SubCell"/>
</dbReference>
<feature type="transmembrane region" description="Helical" evidence="7">
    <location>
        <begin position="21"/>
        <end position="42"/>
    </location>
</feature>
<keyword evidence="4 7" id="KW-0812">Transmembrane</keyword>
<keyword evidence="5 7" id="KW-1133">Transmembrane helix</keyword>
<feature type="transmembrane region" description="Helical" evidence="7">
    <location>
        <begin position="96"/>
        <end position="112"/>
    </location>
</feature>
<evidence type="ECO:0000256" key="3">
    <source>
        <dbReference type="ARBA" id="ARBA00022475"/>
    </source>
</evidence>
<evidence type="ECO:0000256" key="5">
    <source>
        <dbReference type="ARBA" id="ARBA00022989"/>
    </source>
</evidence>
<dbReference type="RefSeq" id="WP_011044156.1">
    <property type="nucleotide sequence ID" value="NZ_VOLT01000005.1"/>
</dbReference>
<comment type="similarity">
    <text evidence="2">Belongs to the DoxX family.</text>
</comment>
<dbReference type="InterPro" id="IPR032808">
    <property type="entry name" value="DoxX"/>
</dbReference>
<feature type="transmembrane region" description="Helical" evidence="7">
    <location>
        <begin position="72"/>
        <end position="89"/>
    </location>
</feature>
<comment type="caution">
    <text evidence="8">The sequence shown here is derived from an EMBL/GenBank/DDBJ whole genome shotgun (WGS) entry which is preliminary data.</text>
</comment>
<dbReference type="PANTHER" id="PTHR33452">
    <property type="entry name" value="OXIDOREDUCTASE CATD-RELATED"/>
    <property type="match status" value="1"/>
</dbReference>
<dbReference type="Pfam" id="PF07681">
    <property type="entry name" value="DoxX"/>
    <property type="match status" value="1"/>
</dbReference>
<protein>
    <submittedName>
        <fullName evidence="8">DoxX family protein</fullName>
    </submittedName>
</protein>
<evidence type="ECO:0000313" key="9">
    <source>
        <dbReference type="Proteomes" id="UP000321822"/>
    </source>
</evidence>
<evidence type="ECO:0000256" key="2">
    <source>
        <dbReference type="ARBA" id="ARBA00006679"/>
    </source>
</evidence>
<dbReference type="Proteomes" id="UP000321822">
    <property type="component" value="Unassembled WGS sequence"/>
</dbReference>
<reference evidence="8 9" key="1">
    <citation type="submission" date="2019-07" db="EMBL/GenBank/DDBJ databases">
        <title>Genomes of sea-ice associated Colwellia species.</title>
        <authorList>
            <person name="Bowman J.P."/>
        </authorList>
    </citation>
    <scope>NUCLEOTIDE SEQUENCE [LARGE SCALE GENOMIC DNA]</scope>
    <source>
        <strain evidence="8 9">ACAM 459</strain>
    </source>
</reference>
<feature type="transmembrane region" description="Helical" evidence="7">
    <location>
        <begin position="124"/>
        <end position="143"/>
    </location>
</feature>
<organism evidence="8 9">
    <name type="scientific">Colwellia demingiae</name>
    <dbReference type="NCBI Taxonomy" id="89401"/>
    <lineage>
        <taxon>Bacteria</taxon>
        <taxon>Pseudomonadati</taxon>
        <taxon>Pseudomonadota</taxon>
        <taxon>Gammaproteobacteria</taxon>
        <taxon>Alteromonadales</taxon>
        <taxon>Colwelliaceae</taxon>
        <taxon>Colwellia</taxon>
    </lineage>
</organism>
<evidence type="ECO:0000313" key="8">
    <source>
        <dbReference type="EMBL" id="TWX67919.1"/>
    </source>
</evidence>
<dbReference type="AlphaFoldDB" id="A0A5C6QGD4"/>
<comment type="subcellular location">
    <subcellularLocation>
        <location evidence="1">Cell membrane</location>
        <topology evidence="1">Multi-pass membrane protein</topology>
    </subcellularLocation>
</comment>
<evidence type="ECO:0000256" key="4">
    <source>
        <dbReference type="ARBA" id="ARBA00022692"/>
    </source>
</evidence>
<evidence type="ECO:0000256" key="1">
    <source>
        <dbReference type="ARBA" id="ARBA00004651"/>
    </source>
</evidence>
<keyword evidence="3" id="KW-1003">Cell membrane</keyword>
<gene>
    <name evidence="8" type="ORF">ESZ36_11580</name>
</gene>